<evidence type="ECO:0000313" key="11">
    <source>
        <dbReference type="EMBL" id="KAK3265707.1"/>
    </source>
</evidence>
<dbReference type="EMBL" id="LGRX02013736">
    <property type="protein sequence ID" value="KAK3265707.1"/>
    <property type="molecule type" value="Genomic_DNA"/>
</dbReference>
<dbReference type="GO" id="GO:0097272">
    <property type="term" value="P:ammonium homeostasis"/>
    <property type="evidence" value="ECO:0007669"/>
    <property type="project" value="TreeGrafter"/>
</dbReference>
<dbReference type="Proteomes" id="UP001190700">
    <property type="component" value="Unassembled WGS sequence"/>
</dbReference>
<dbReference type="EMBL" id="LGRX02026867">
    <property type="protein sequence ID" value="KAK3250169.1"/>
    <property type="molecule type" value="Genomic_DNA"/>
</dbReference>
<dbReference type="InterPro" id="IPR001905">
    <property type="entry name" value="Ammonium_transpt"/>
</dbReference>
<reference evidence="11" key="2">
    <citation type="submission" date="2023-06" db="EMBL/GenBank/DDBJ databases">
        <title>Long-read-based genome assembly of the green algal bacterivore Cymbomonas tetramitiformis.</title>
        <authorList>
            <person name="Gyaltshen Y."/>
            <person name="Rozenberg A."/>
            <person name="Paasch A."/>
            <person name="Burns J.A."/>
            <person name="Warring S."/>
            <person name="Larson R."/>
            <person name="Maurer-Alcala X."/>
            <person name="Dacks J."/>
            <person name="Kim E."/>
        </authorList>
    </citation>
    <scope>NUCLEOTIDE SEQUENCE</scope>
    <source>
        <strain evidence="11">PLY_AMNH</strain>
    </source>
</reference>
<dbReference type="GO" id="GO:0005886">
    <property type="term" value="C:plasma membrane"/>
    <property type="evidence" value="ECO:0007669"/>
    <property type="project" value="UniProtKB-SubCell"/>
</dbReference>
<proteinExistence type="inferred from homology"/>
<comment type="subcellular location">
    <subcellularLocation>
        <location evidence="8">Cell membrane</location>
        <topology evidence="8">Multi-pass membrane protein</topology>
    </subcellularLocation>
    <subcellularLocation>
        <location evidence="1">Membrane</location>
        <topology evidence="1">Multi-pass membrane protein</topology>
    </subcellularLocation>
</comment>
<evidence type="ECO:0000256" key="3">
    <source>
        <dbReference type="ARBA" id="ARBA00022448"/>
    </source>
</evidence>
<comment type="similarity">
    <text evidence="2 8">Belongs to the ammonia transporter channel (TC 1.A.11.2) family.</text>
</comment>
<evidence type="ECO:0000256" key="4">
    <source>
        <dbReference type="ARBA" id="ARBA00022692"/>
    </source>
</evidence>
<keyword evidence="5 8" id="KW-1133">Transmembrane helix</keyword>
<feature type="transmembrane region" description="Helical" evidence="8">
    <location>
        <begin position="434"/>
        <end position="467"/>
    </location>
</feature>
<dbReference type="InterPro" id="IPR029020">
    <property type="entry name" value="Ammonium/urea_transptr"/>
</dbReference>
<evidence type="ECO:0000259" key="9">
    <source>
        <dbReference type="Pfam" id="PF00909"/>
    </source>
</evidence>
<evidence type="ECO:0000256" key="2">
    <source>
        <dbReference type="ARBA" id="ARBA00005887"/>
    </source>
</evidence>
<feature type="transmembrane region" description="Helical" evidence="8">
    <location>
        <begin position="106"/>
        <end position="126"/>
    </location>
</feature>
<evidence type="ECO:0000256" key="1">
    <source>
        <dbReference type="ARBA" id="ARBA00004141"/>
    </source>
</evidence>
<sequence length="538" mass="57799">MSTRDDLILLESVFPGCDTLIQGNPLELSQQLQATKNVSKALVAILCRQFQVSRSQEEDMEKIRDSVDGAFVLASAALVFFMQAGFAMLCAGSVREKNCMNILLKNILDACVGAVVFYLVGFGFAYGTGSRTNSFIGNDDFWLQDITENHSWHLFFFQWAFAAATATIVSGSVAERCSFQAYILYSMFLTGFIYPVIVHWIWCGEGWLTAFATNGYGVDKASLLFSSGMIDFAGSGVVHMTGGLAGLMGATIIEPRSGRFNSDGSPNTNFHGHSMTLVVLGTFVLWFGWYGFNPGSQLGISTPLSLLIVGRTAVTTTLSGASSGVTALLLAKYKVGTWDLNVVCNGVLAGLVSITAGCSTVEPAAAILCGCIGAFVFDRACDLLLRWHIDDPLSAAPMHGFCGIWGVFFVGLMAKKQYVEQVYDRDRADDTPYGLFYGGGGELLACQIIGIVCIAVWTCGLIAPFFLSLKRMGLLRVKLCDESVGLDESHHGGKAYYQDDAPAGAVGVVSEVLPDARSQDTVLQSHSKLSEMLPGASC</sequence>
<dbReference type="Pfam" id="PF00909">
    <property type="entry name" value="Ammonium_transp"/>
    <property type="match status" value="1"/>
</dbReference>
<feature type="transmembrane region" description="Helical" evidence="8">
    <location>
        <begin position="182"/>
        <end position="202"/>
    </location>
</feature>
<keyword evidence="12" id="KW-1185">Reference proteome</keyword>
<dbReference type="GO" id="GO:0008519">
    <property type="term" value="F:ammonium channel activity"/>
    <property type="evidence" value="ECO:0007669"/>
    <property type="project" value="InterPro"/>
</dbReference>
<dbReference type="Gene3D" id="1.10.3430.10">
    <property type="entry name" value="Ammonium transporter AmtB like domains"/>
    <property type="match status" value="1"/>
</dbReference>
<keyword evidence="7 8" id="KW-0924">Ammonia transport</keyword>
<name>A0AAE0FU09_9CHLO</name>
<feature type="transmembrane region" description="Helical" evidence="8">
    <location>
        <begin position="338"/>
        <end position="357"/>
    </location>
</feature>
<dbReference type="NCBIfam" id="TIGR00836">
    <property type="entry name" value="amt"/>
    <property type="match status" value="1"/>
</dbReference>
<dbReference type="AlphaFoldDB" id="A0AAE0FU09"/>
<keyword evidence="3 8" id="KW-0813">Transport</keyword>
<evidence type="ECO:0000256" key="6">
    <source>
        <dbReference type="ARBA" id="ARBA00023136"/>
    </source>
</evidence>
<feature type="transmembrane region" description="Helical" evidence="8">
    <location>
        <begin position="70"/>
        <end position="94"/>
    </location>
</feature>
<keyword evidence="6 8" id="KW-0472">Membrane</keyword>
<feature type="domain" description="Ammonium transporter AmtB-like" evidence="9">
    <location>
        <begin position="70"/>
        <end position="496"/>
    </location>
</feature>
<accession>A0AAE0FU09</accession>
<feature type="transmembrane region" description="Helical" evidence="8">
    <location>
        <begin position="232"/>
        <end position="253"/>
    </location>
</feature>
<protein>
    <recommendedName>
        <fullName evidence="8">Ammonium transporter</fullName>
    </recommendedName>
</protein>
<organism evidence="11 12">
    <name type="scientific">Cymbomonas tetramitiformis</name>
    <dbReference type="NCBI Taxonomy" id="36881"/>
    <lineage>
        <taxon>Eukaryota</taxon>
        <taxon>Viridiplantae</taxon>
        <taxon>Chlorophyta</taxon>
        <taxon>Pyramimonadophyceae</taxon>
        <taxon>Pyramimonadales</taxon>
        <taxon>Pyramimonadaceae</taxon>
        <taxon>Cymbomonas</taxon>
    </lineage>
</organism>
<dbReference type="SUPFAM" id="SSF111352">
    <property type="entry name" value="Ammonium transporter"/>
    <property type="match status" value="1"/>
</dbReference>
<dbReference type="FunFam" id="1.10.3430.10:FF:000006">
    <property type="entry name" value="Ammonium transporter"/>
    <property type="match status" value="1"/>
</dbReference>
<gene>
    <name evidence="11" type="ORF">CYMTET_25635</name>
    <name evidence="10" type="ORF">CYMTET_40442</name>
</gene>
<feature type="transmembrane region" description="Helical" evidence="8">
    <location>
        <begin position="152"/>
        <end position="170"/>
    </location>
</feature>
<reference evidence="11 12" key="1">
    <citation type="journal article" date="2015" name="Genome Biol. Evol.">
        <title>Comparative Genomics of a Bacterivorous Green Alga Reveals Evolutionary Causalities and Consequences of Phago-Mixotrophic Mode of Nutrition.</title>
        <authorList>
            <person name="Burns J.A."/>
            <person name="Paasch A."/>
            <person name="Narechania A."/>
            <person name="Kim E."/>
        </authorList>
    </citation>
    <scope>NUCLEOTIDE SEQUENCE [LARGE SCALE GENOMIC DNA]</scope>
    <source>
        <strain evidence="11">PLY_AMNH</strain>
    </source>
</reference>
<dbReference type="PANTHER" id="PTHR11730">
    <property type="entry name" value="AMMONIUM TRANSPORTER"/>
    <property type="match status" value="1"/>
</dbReference>
<comment type="caution">
    <text evidence="11">The sequence shown here is derived from an EMBL/GenBank/DDBJ whole genome shotgun (WGS) entry which is preliminary data.</text>
</comment>
<dbReference type="PANTHER" id="PTHR11730:SF6">
    <property type="entry name" value="AMMONIUM TRANSPORTER"/>
    <property type="match status" value="1"/>
</dbReference>
<feature type="transmembrane region" description="Helical" evidence="8">
    <location>
        <begin position="274"/>
        <end position="292"/>
    </location>
</feature>
<feature type="transmembrane region" description="Helical" evidence="8">
    <location>
        <begin position="304"/>
        <end position="331"/>
    </location>
</feature>
<evidence type="ECO:0000256" key="8">
    <source>
        <dbReference type="RuleBase" id="RU362002"/>
    </source>
</evidence>
<evidence type="ECO:0000313" key="12">
    <source>
        <dbReference type="Proteomes" id="UP001190700"/>
    </source>
</evidence>
<dbReference type="InterPro" id="IPR024041">
    <property type="entry name" value="NH4_transpt_AmtB-like_dom"/>
</dbReference>
<keyword evidence="4 8" id="KW-0812">Transmembrane</keyword>
<evidence type="ECO:0000256" key="7">
    <source>
        <dbReference type="ARBA" id="ARBA00023177"/>
    </source>
</evidence>
<evidence type="ECO:0000256" key="5">
    <source>
        <dbReference type="ARBA" id="ARBA00022989"/>
    </source>
</evidence>
<feature type="transmembrane region" description="Helical" evidence="8">
    <location>
        <begin position="393"/>
        <end position="414"/>
    </location>
</feature>
<evidence type="ECO:0000313" key="10">
    <source>
        <dbReference type="EMBL" id="KAK3250169.1"/>
    </source>
</evidence>